<evidence type="ECO:0000313" key="3">
    <source>
        <dbReference type="EMBL" id="OGG57547.1"/>
    </source>
</evidence>
<feature type="chain" id="PRO_5009523780" evidence="2">
    <location>
        <begin position="21"/>
        <end position="147"/>
    </location>
</feature>
<gene>
    <name evidence="3" type="ORF">A2853_01615</name>
</gene>
<accession>A0A1F6D892</accession>
<evidence type="ECO:0000313" key="4">
    <source>
        <dbReference type="Proteomes" id="UP000177958"/>
    </source>
</evidence>
<dbReference type="Proteomes" id="UP000177958">
    <property type="component" value="Unassembled WGS sequence"/>
</dbReference>
<reference evidence="3 4" key="1">
    <citation type="journal article" date="2016" name="Nat. Commun.">
        <title>Thousands of microbial genomes shed light on interconnected biogeochemical processes in an aquifer system.</title>
        <authorList>
            <person name="Anantharaman K."/>
            <person name="Brown C.T."/>
            <person name="Hug L.A."/>
            <person name="Sharon I."/>
            <person name="Castelle C.J."/>
            <person name="Probst A.J."/>
            <person name="Thomas B.C."/>
            <person name="Singh A."/>
            <person name="Wilkins M.J."/>
            <person name="Karaoz U."/>
            <person name="Brodie E.L."/>
            <person name="Williams K.H."/>
            <person name="Hubbard S.S."/>
            <person name="Banfield J.F."/>
        </authorList>
    </citation>
    <scope>NUCLEOTIDE SEQUENCE [LARGE SCALE GENOMIC DNA]</scope>
</reference>
<organism evidence="3 4">
    <name type="scientific">Candidatus Kaiserbacteria bacterium RIFCSPHIGHO2_01_FULL_55_17</name>
    <dbReference type="NCBI Taxonomy" id="1798484"/>
    <lineage>
        <taxon>Bacteria</taxon>
        <taxon>Candidatus Kaiseribacteriota</taxon>
    </lineage>
</organism>
<feature type="compositionally biased region" description="Low complexity" evidence="1">
    <location>
        <begin position="57"/>
        <end position="69"/>
    </location>
</feature>
<name>A0A1F6D892_9BACT</name>
<protein>
    <submittedName>
        <fullName evidence="3">Uncharacterized protein</fullName>
    </submittedName>
</protein>
<dbReference type="EMBL" id="MFKX01000021">
    <property type="protein sequence ID" value="OGG57547.1"/>
    <property type="molecule type" value="Genomic_DNA"/>
</dbReference>
<evidence type="ECO:0000256" key="2">
    <source>
        <dbReference type="SAM" id="SignalP"/>
    </source>
</evidence>
<feature type="region of interest" description="Disordered" evidence="1">
    <location>
        <begin position="42"/>
        <end position="80"/>
    </location>
</feature>
<proteinExistence type="predicted"/>
<keyword evidence="2" id="KW-0732">Signal</keyword>
<evidence type="ECO:0000256" key="1">
    <source>
        <dbReference type="SAM" id="MobiDB-lite"/>
    </source>
</evidence>
<comment type="caution">
    <text evidence="3">The sequence shown here is derived from an EMBL/GenBank/DDBJ whole genome shotgun (WGS) entry which is preliminary data.</text>
</comment>
<feature type="signal peptide" evidence="2">
    <location>
        <begin position="1"/>
        <end position="20"/>
    </location>
</feature>
<sequence>MTRITLALAAVLATSAAALAATEEELKAKCLASDPNASFVMDGANGQPECKHPGPSPARATPAATAQEPAAPPSAPSKAAHTFEFEGKTWTVVEGPPQAVSAVHMTAGAHNACPTLKVKLEPSKKGPSMTKEQKFRGDKRWHVVCAQ</sequence>
<dbReference type="AlphaFoldDB" id="A0A1F6D892"/>